<gene>
    <name evidence="1" type="ORF">Pla133_08220</name>
</gene>
<organism evidence="1 2">
    <name type="scientific">Engelhardtia mirabilis</name>
    <dbReference type="NCBI Taxonomy" id="2528011"/>
    <lineage>
        <taxon>Bacteria</taxon>
        <taxon>Pseudomonadati</taxon>
        <taxon>Planctomycetota</taxon>
        <taxon>Planctomycetia</taxon>
        <taxon>Planctomycetia incertae sedis</taxon>
        <taxon>Engelhardtia</taxon>
    </lineage>
</organism>
<dbReference type="AlphaFoldDB" id="A0A518BFL9"/>
<dbReference type="RefSeq" id="WP_145062661.1">
    <property type="nucleotide sequence ID" value="NZ_CP036287.1"/>
</dbReference>
<dbReference type="InterPro" id="IPR006175">
    <property type="entry name" value="YjgF/YER057c/UK114"/>
</dbReference>
<dbReference type="Gene3D" id="3.30.1330.40">
    <property type="entry name" value="RutC-like"/>
    <property type="match status" value="1"/>
</dbReference>
<dbReference type="PANTHER" id="PTHR43857">
    <property type="entry name" value="BLR7761 PROTEIN"/>
    <property type="match status" value="1"/>
</dbReference>
<reference evidence="1 2" key="1">
    <citation type="submission" date="2019-02" db="EMBL/GenBank/DDBJ databases">
        <title>Deep-cultivation of Planctomycetes and their phenomic and genomic characterization uncovers novel biology.</title>
        <authorList>
            <person name="Wiegand S."/>
            <person name="Jogler M."/>
            <person name="Boedeker C."/>
            <person name="Pinto D."/>
            <person name="Vollmers J."/>
            <person name="Rivas-Marin E."/>
            <person name="Kohn T."/>
            <person name="Peeters S.H."/>
            <person name="Heuer A."/>
            <person name="Rast P."/>
            <person name="Oberbeckmann S."/>
            <person name="Bunk B."/>
            <person name="Jeske O."/>
            <person name="Meyerdierks A."/>
            <person name="Storesund J.E."/>
            <person name="Kallscheuer N."/>
            <person name="Luecker S."/>
            <person name="Lage O.M."/>
            <person name="Pohl T."/>
            <person name="Merkel B.J."/>
            <person name="Hornburger P."/>
            <person name="Mueller R.-W."/>
            <person name="Bruemmer F."/>
            <person name="Labrenz M."/>
            <person name="Spormann A.M."/>
            <person name="Op den Camp H."/>
            <person name="Overmann J."/>
            <person name="Amann R."/>
            <person name="Jetten M.S.M."/>
            <person name="Mascher T."/>
            <person name="Medema M.H."/>
            <person name="Devos D.P."/>
            <person name="Kaster A.-K."/>
            <person name="Ovreas L."/>
            <person name="Rohde M."/>
            <person name="Galperin M.Y."/>
            <person name="Jogler C."/>
        </authorList>
    </citation>
    <scope>NUCLEOTIDE SEQUENCE [LARGE SCALE GENOMIC DNA]</scope>
    <source>
        <strain evidence="1 2">Pla133</strain>
    </source>
</reference>
<dbReference type="Proteomes" id="UP000316921">
    <property type="component" value="Chromosome"/>
</dbReference>
<dbReference type="PANTHER" id="PTHR43857:SF1">
    <property type="entry name" value="YJGH FAMILY PROTEIN"/>
    <property type="match status" value="1"/>
</dbReference>
<sequence length="125" mass="13366">MQQVHSGSPFEARYGFCRALRIGDRLEVAGTAPIPAPGKALGATAYDQMLRCGQIAQEALRALAGDSARVLRTRMFITDATDADDIGRAHRELFGDDQPVATMVVVAALLDPAWKVEIEVEAVAG</sequence>
<dbReference type="Pfam" id="PF01042">
    <property type="entry name" value="Ribonuc_L-PSP"/>
    <property type="match status" value="1"/>
</dbReference>
<evidence type="ECO:0000313" key="2">
    <source>
        <dbReference type="Proteomes" id="UP000316921"/>
    </source>
</evidence>
<protein>
    <submittedName>
        <fullName evidence="1">Endoribonuclease L-PSP</fullName>
    </submittedName>
</protein>
<dbReference type="KEGG" id="pbap:Pla133_08220"/>
<dbReference type="EMBL" id="CP036287">
    <property type="protein sequence ID" value="QDU65756.1"/>
    <property type="molecule type" value="Genomic_DNA"/>
</dbReference>
<dbReference type="SUPFAM" id="SSF55298">
    <property type="entry name" value="YjgF-like"/>
    <property type="match status" value="1"/>
</dbReference>
<proteinExistence type="predicted"/>
<dbReference type="InterPro" id="IPR035959">
    <property type="entry name" value="RutC-like_sf"/>
</dbReference>
<keyword evidence="2" id="KW-1185">Reference proteome</keyword>
<accession>A0A518BFL9</accession>
<evidence type="ECO:0000313" key="1">
    <source>
        <dbReference type="EMBL" id="QDU65756.1"/>
    </source>
</evidence>
<name>A0A518BFL9_9BACT</name>